<evidence type="ECO:0000313" key="1">
    <source>
        <dbReference type="EMBL" id="CAE6836445.1"/>
    </source>
</evidence>
<sequence>MHNNIPSIPTWRVRLLHLAGKLVGIKLHIHGFPYGSGSGRYDFESGPIPPAAVK</sequence>
<dbReference type="Proteomes" id="UP000835242">
    <property type="component" value="Chromosome"/>
</dbReference>
<gene>
    <name evidence="1" type="ORF">XA1314C_37130</name>
</gene>
<name>A0AAU9ILH4_9XANT</name>
<dbReference type="EMBL" id="HG992337">
    <property type="protein sequence ID" value="CAE6836425.1"/>
    <property type="molecule type" value="Genomic_DNA"/>
</dbReference>
<organism evidence="1 2">
    <name type="scientific">Xanthomonas arboricola</name>
    <dbReference type="NCBI Taxonomy" id="56448"/>
    <lineage>
        <taxon>Bacteria</taxon>
        <taxon>Pseudomonadati</taxon>
        <taxon>Pseudomonadota</taxon>
        <taxon>Gammaproteobacteria</taxon>
        <taxon>Lysobacterales</taxon>
        <taxon>Lysobacteraceae</taxon>
        <taxon>Xanthomonas</taxon>
    </lineage>
</organism>
<proteinExistence type="predicted"/>
<dbReference type="EMBL" id="HG992337">
    <property type="protein sequence ID" value="CAE6836445.1"/>
    <property type="molecule type" value="Genomic_DNA"/>
</dbReference>
<dbReference type="AlphaFoldDB" id="A0AAU9ILH4"/>
<evidence type="ECO:0000313" key="2">
    <source>
        <dbReference type="Proteomes" id="UP000835242"/>
    </source>
</evidence>
<accession>A0AAU9ILH4</accession>
<reference evidence="1 2" key="1">
    <citation type="submission" date="2021-02" db="EMBL/GenBank/DDBJ databases">
        <authorList>
            <person name="Pothier F. J."/>
        </authorList>
    </citation>
    <scope>NUCLEOTIDE SEQUENCE [LARGE SCALE GENOMIC DNA]</scope>
    <source>
        <strain evidence="1 2">1314c</strain>
    </source>
</reference>
<protein>
    <submittedName>
        <fullName evidence="1">Uncharacterized protein</fullName>
    </submittedName>
</protein>